<sequence length="401" mass="43045">MGAQGRESVKIDGRVALGVGAGGQYIDPVAYPGRFGHRVRGFFVQNIHRIAGWARKDNIHRRPLSFEIDRVFYRLVQGLDKAAELSHIQENPGIALVHRFFRDIDDLRHDDAGISGHGTPRLDDDLFGPVVFEGVVQKTFYIFGVLSETVGGLDIVGGKAAPHVDHLELHLEVFLGPGKQLGHGGEGGGPLADVALLTSGVEGNAVGQQAETNRGFYQLAGEVGVGAEFLGQGPVGSEAFGEKPEENLGARSRPGNLVQVGDGVGDIEPHAFFVEVRYILFFFDGIAETHAIGLDAQPEELVQLEARRHVEGGAKVSQKLDHGVVGIGFDGVINFGEGKVGAQILIVFSDYVQVDDKTGGFLVLGECLDALKSLARHEILERKAVLVFHCRTPSSCLIDPA</sequence>
<accession>A0A644TFV5</accession>
<protein>
    <submittedName>
        <fullName evidence="1">Uncharacterized protein</fullName>
    </submittedName>
</protein>
<reference evidence="1" key="1">
    <citation type="submission" date="2019-08" db="EMBL/GenBank/DDBJ databases">
        <authorList>
            <person name="Kucharzyk K."/>
            <person name="Murdoch R.W."/>
            <person name="Higgins S."/>
            <person name="Loffler F."/>
        </authorList>
    </citation>
    <scope>NUCLEOTIDE SEQUENCE</scope>
</reference>
<organism evidence="1">
    <name type="scientific">bioreactor metagenome</name>
    <dbReference type="NCBI Taxonomy" id="1076179"/>
    <lineage>
        <taxon>unclassified sequences</taxon>
        <taxon>metagenomes</taxon>
        <taxon>ecological metagenomes</taxon>
    </lineage>
</organism>
<evidence type="ECO:0000313" key="1">
    <source>
        <dbReference type="EMBL" id="MPL65855.1"/>
    </source>
</evidence>
<proteinExistence type="predicted"/>
<gene>
    <name evidence="1" type="ORF">SDC9_11520</name>
</gene>
<name>A0A644TFV5_9ZZZZ</name>
<dbReference type="AlphaFoldDB" id="A0A644TFV5"/>
<comment type="caution">
    <text evidence="1">The sequence shown here is derived from an EMBL/GenBank/DDBJ whole genome shotgun (WGS) entry which is preliminary data.</text>
</comment>
<dbReference type="EMBL" id="VSSQ01000030">
    <property type="protein sequence ID" value="MPL65855.1"/>
    <property type="molecule type" value="Genomic_DNA"/>
</dbReference>